<dbReference type="InterPro" id="IPR049278">
    <property type="entry name" value="MS_channel_C"/>
</dbReference>
<evidence type="ECO:0000256" key="6">
    <source>
        <dbReference type="ARBA" id="ARBA00023136"/>
    </source>
</evidence>
<dbReference type="SUPFAM" id="SSF50182">
    <property type="entry name" value="Sm-like ribonucleoproteins"/>
    <property type="match status" value="1"/>
</dbReference>
<protein>
    <recommendedName>
        <fullName evidence="13">Mechanosensitive ion channel protein MscS</fullName>
    </recommendedName>
</protein>
<dbReference type="PANTHER" id="PTHR30460">
    <property type="entry name" value="MODERATE CONDUCTANCE MECHANOSENSITIVE CHANNEL YBIO"/>
    <property type="match status" value="1"/>
</dbReference>
<evidence type="ECO:0000256" key="5">
    <source>
        <dbReference type="ARBA" id="ARBA00022989"/>
    </source>
</evidence>
<dbReference type="Proteomes" id="UP000284219">
    <property type="component" value="Unassembled WGS sequence"/>
</dbReference>
<evidence type="ECO:0000256" key="7">
    <source>
        <dbReference type="SAM" id="Phobius"/>
    </source>
</evidence>
<dbReference type="InterPro" id="IPR049142">
    <property type="entry name" value="MS_channel_1st"/>
</dbReference>
<dbReference type="Gene3D" id="1.10.287.1260">
    <property type="match status" value="1"/>
</dbReference>
<evidence type="ECO:0000256" key="2">
    <source>
        <dbReference type="ARBA" id="ARBA00008017"/>
    </source>
</evidence>
<dbReference type="Pfam" id="PF21088">
    <property type="entry name" value="MS_channel_1st"/>
    <property type="match status" value="1"/>
</dbReference>
<evidence type="ECO:0000259" key="10">
    <source>
        <dbReference type="Pfam" id="PF21088"/>
    </source>
</evidence>
<evidence type="ECO:0008006" key="13">
    <source>
        <dbReference type="Google" id="ProtNLM"/>
    </source>
</evidence>
<name>A0A419SGU6_9BACL</name>
<dbReference type="InterPro" id="IPR045276">
    <property type="entry name" value="YbiO_bact"/>
</dbReference>
<dbReference type="Pfam" id="PF00924">
    <property type="entry name" value="MS_channel_2nd"/>
    <property type="match status" value="1"/>
</dbReference>
<evidence type="ECO:0000256" key="3">
    <source>
        <dbReference type="ARBA" id="ARBA00022475"/>
    </source>
</evidence>
<comment type="caution">
    <text evidence="11">The sequence shown here is derived from an EMBL/GenBank/DDBJ whole genome shotgun (WGS) entry which is preliminary data.</text>
</comment>
<accession>A0A419SGU6</accession>
<keyword evidence="12" id="KW-1185">Reference proteome</keyword>
<feature type="transmembrane region" description="Helical" evidence="7">
    <location>
        <begin position="20"/>
        <end position="40"/>
    </location>
</feature>
<evidence type="ECO:0000256" key="4">
    <source>
        <dbReference type="ARBA" id="ARBA00022692"/>
    </source>
</evidence>
<evidence type="ECO:0000313" key="12">
    <source>
        <dbReference type="Proteomes" id="UP000284219"/>
    </source>
</evidence>
<dbReference type="InterPro" id="IPR010920">
    <property type="entry name" value="LSM_dom_sf"/>
</dbReference>
<gene>
    <name evidence="11" type="ORF">BEP19_12310</name>
</gene>
<organism evidence="11 12">
    <name type="scientific">Ammoniphilus oxalaticus</name>
    <dbReference type="NCBI Taxonomy" id="66863"/>
    <lineage>
        <taxon>Bacteria</taxon>
        <taxon>Bacillati</taxon>
        <taxon>Bacillota</taxon>
        <taxon>Bacilli</taxon>
        <taxon>Bacillales</taxon>
        <taxon>Paenibacillaceae</taxon>
        <taxon>Aneurinibacillus group</taxon>
        <taxon>Ammoniphilus</taxon>
    </lineage>
</organism>
<feature type="domain" description="Mechanosensitive ion channel transmembrane helices 2/3" evidence="10">
    <location>
        <begin position="67"/>
        <end position="108"/>
    </location>
</feature>
<reference evidence="11 12" key="1">
    <citation type="submission" date="2016-08" db="EMBL/GenBank/DDBJ databases">
        <title>Novel Firmicute Genomes.</title>
        <authorList>
            <person name="Poppleton D.I."/>
            <person name="Gribaldo S."/>
        </authorList>
    </citation>
    <scope>NUCLEOTIDE SEQUENCE [LARGE SCALE GENOMIC DNA]</scope>
    <source>
        <strain evidence="11 12">RAOx-1</strain>
    </source>
</reference>
<dbReference type="RefSeq" id="WP_170145375.1">
    <property type="nucleotide sequence ID" value="NZ_MCHY01000009.1"/>
</dbReference>
<feature type="transmembrane region" description="Helical" evidence="7">
    <location>
        <begin position="91"/>
        <end position="111"/>
    </location>
</feature>
<dbReference type="SUPFAM" id="SSF82689">
    <property type="entry name" value="Mechanosensitive channel protein MscS (YggB), C-terminal domain"/>
    <property type="match status" value="1"/>
</dbReference>
<dbReference type="Gene3D" id="2.30.30.60">
    <property type="match status" value="1"/>
</dbReference>
<comment type="similarity">
    <text evidence="2">Belongs to the MscS (TC 1.A.23) family.</text>
</comment>
<dbReference type="EMBL" id="MCHY01000009">
    <property type="protein sequence ID" value="RKD23007.1"/>
    <property type="molecule type" value="Genomic_DNA"/>
</dbReference>
<keyword evidence="3" id="KW-1003">Cell membrane</keyword>
<keyword evidence="4 7" id="KW-0812">Transmembrane</keyword>
<dbReference type="InterPro" id="IPR011014">
    <property type="entry name" value="MscS_channel_TM-2"/>
</dbReference>
<feature type="transmembrane region" description="Helical" evidence="7">
    <location>
        <begin position="61"/>
        <end position="85"/>
    </location>
</feature>
<dbReference type="Pfam" id="PF21082">
    <property type="entry name" value="MS_channel_3rd"/>
    <property type="match status" value="1"/>
</dbReference>
<keyword evidence="5 7" id="KW-1133">Transmembrane helix</keyword>
<dbReference type="PANTHER" id="PTHR30460:SF0">
    <property type="entry name" value="MODERATE CONDUCTANCE MECHANOSENSITIVE CHANNEL YBIO"/>
    <property type="match status" value="1"/>
</dbReference>
<proteinExistence type="inferred from homology"/>
<dbReference type="SUPFAM" id="SSF82861">
    <property type="entry name" value="Mechanosensitive channel protein MscS (YggB), transmembrane region"/>
    <property type="match status" value="1"/>
</dbReference>
<dbReference type="GO" id="GO:0005886">
    <property type="term" value="C:plasma membrane"/>
    <property type="evidence" value="ECO:0007669"/>
    <property type="project" value="UniProtKB-SubCell"/>
</dbReference>
<sequence>MNEILDFIDRHELLLSKIGGGAAKIILLFIIIKIGTGLSIKMTHRVLRMQTKLDERRRDTLEMILSNLIRYTFYFIFLLTVLPVFGIHVGALLAGAGVVGLAIAFAAQSLLKDFLNGLFILVEDQFGVGDHVVINGVWGSVKSVGLRITSIQVWTGQVEYIPNGEITQVTNYSKENSIAVVDVNVGYQTDVEQALQITERVMLELKESEENIVGDVSVLGVQELNDSTYTIRAIAECNPYTHWGVQRNAKQRLRSIFAEQNIDLPMSKVVYMNQDFPMGNG</sequence>
<evidence type="ECO:0000256" key="1">
    <source>
        <dbReference type="ARBA" id="ARBA00004651"/>
    </source>
</evidence>
<evidence type="ECO:0000259" key="8">
    <source>
        <dbReference type="Pfam" id="PF00924"/>
    </source>
</evidence>
<dbReference type="InterPro" id="IPR023408">
    <property type="entry name" value="MscS_beta-dom_sf"/>
</dbReference>
<dbReference type="GO" id="GO:0008381">
    <property type="term" value="F:mechanosensitive monoatomic ion channel activity"/>
    <property type="evidence" value="ECO:0007669"/>
    <property type="project" value="InterPro"/>
</dbReference>
<dbReference type="InterPro" id="IPR006685">
    <property type="entry name" value="MscS_channel_2nd"/>
</dbReference>
<dbReference type="InterPro" id="IPR011066">
    <property type="entry name" value="MscS_channel_C_sf"/>
</dbReference>
<keyword evidence="6 7" id="KW-0472">Membrane</keyword>
<dbReference type="AlphaFoldDB" id="A0A419SGU6"/>
<comment type="subcellular location">
    <subcellularLocation>
        <location evidence="1">Cell membrane</location>
        <topology evidence="1">Multi-pass membrane protein</topology>
    </subcellularLocation>
</comment>
<dbReference type="Gene3D" id="3.30.70.100">
    <property type="match status" value="1"/>
</dbReference>
<feature type="domain" description="Mechanosensitive ion channel MscS C-terminal" evidence="9">
    <location>
        <begin position="180"/>
        <end position="263"/>
    </location>
</feature>
<feature type="domain" description="Mechanosensitive ion channel MscS" evidence="8">
    <location>
        <begin position="110"/>
        <end position="174"/>
    </location>
</feature>
<evidence type="ECO:0000259" key="9">
    <source>
        <dbReference type="Pfam" id="PF21082"/>
    </source>
</evidence>
<evidence type="ECO:0000313" key="11">
    <source>
        <dbReference type="EMBL" id="RKD23007.1"/>
    </source>
</evidence>